<name>B7QJG2_IXOSC</name>
<reference evidence="2" key="2">
    <citation type="submission" date="2020-05" db="UniProtKB">
        <authorList>
            <consortium name="EnsemblMetazoa"/>
        </authorList>
    </citation>
    <scope>IDENTIFICATION</scope>
    <source>
        <strain evidence="2">wikel</strain>
    </source>
</reference>
<reference evidence="1 3" key="1">
    <citation type="submission" date="2008-03" db="EMBL/GenBank/DDBJ databases">
        <title>Annotation of Ixodes scapularis.</title>
        <authorList>
            <consortium name="Ixodes scapularis Genome Project Consortium"/>
            <person name="Caler E."/>
            <person name="Hannick L.I."/>
            <person name="Bidwell S."/>
            <person name="Joardar V."/>
            <person name="Thiagarajan M."/>
            <person name="Amedeo P."/>
            <person name="Galinsky K.J."/>
            <person name="Schobel S."/>
            <person name="Inman J."/>
            <person name="Hostetler J."/>
            <person name="Miller J."/>
            <person name="Hammond M."/>
            <person name="Megy K."/>
            <person name="Lawson D."/>
            <person name="Kodira C."/>
            <person name="Sutton G."/>
            <person name="Meyer J."/>
            <person name="Hill C.A."/>
            <person name="Birren B."/>
            <person name="Nene V."/>
            <person name="Collins F."/>
            <person name="Alarcon-Chaidez F."/>
            <person name="Wikel S."/>
            <person name="Strausberg R."/>
        </authorList>
    </citation>
    <scope>NUCLEOTIDE SEQUENCE [LARGE SCALE GENOMIC DNA]</scope>
    <source>
        <strain evidence="3">Wikel</strain>
        <strain evidence="1">Wikel colony</strain>
    </source>
</reference>
<dbReference type="VEuPathDB" id="VectorBase:ISCW013987"/>
<evidence type="ECO:0000313" key="3">
    <source>
        <dbReference type="Proteomes" id="UP000001555"/>
    </source>
</evidence>
<proteinExistence type="predicted"/>
<keyword evidence="3" id="KW-1185">Reference proteome</keyword>
<protein>
    <submittedName>
        <fullName evidence="1 2">Uncharacterized protein</fullName>
    </submittedName>
</protein>
<dbReference type="Proteomes" id="UP000001555">
    <property type="component" value="Unassembled WGS sequence"/>
</dbReference>
<evidence type="ECO:0000313" key="2">
    <source>
        <dbReference type="EnsemblMetazoa" id="ISCW013987-PA"/>
    </source>
</evidence>
<accession>B7QJG2</accession>
<dbReference type="EMBL" id="ABJB011106422">
    <property type="status" value="NOT_ANNOTATED_CDS"/>
    <property type="molecule type" value="Genomic_DNA"/>
</dbReference>
<dbReference type="VEuPathDB" id="VectorBase:ISCI013987"/>
<dbReference type="EMBL" id="DS952307">
    <property type="protein sequence ID" value="EEC18984.1"/>
    <property type="molecule type" value="Genomic_DNA"/>
</dbReference>
<sequence>MQNSTTHLCYRSSTYVMTTCTKCLRSLRRSAKDYVALTAGSNIRIYYGYKNHHSSARLTSCKKEKHNKETEAISLLFNQPSYISLQAVTLQKLICPSLDKKCFCLGAGLATVCPP</sequence>
<gene>
    <name evidence="1" type="ORF">IscW_ISCW013987</name>
</gene>
<dbReference type="EnsemblMetazoa" id="ISCW013987-RA">
    <property type="protein sequence ID" value="ISCW013987-PA"/>
    <property type="gene ID" value="ISCW013987"/>
</dbReference>
<dbReference type="AlphaFoldDB" id="B7QJG2"/>
<dbReference type="PaxDb" id="6945-B7QJG2"/>
<dbReference type="HOGENOM" id="CLU_2111542_0_0_1"/>
<evidence type="ECO:0000313" key="1">
    <source>
        <dbReference type="EMBL" id="EEC18984.1"/>
    </source>
</evidence>
<dbReference type="InParanoid" id="B7QJG2"/>
<organism>
    <name type="scientific">Ixodes scapularis</name>
    <name type="common">Black-legged tick</name>
    <name type="synonym">Deer tick</name>
    <dbReference type="NCBI Taxonomy" id="6945"/>
    <lineage>
        <taxon>Eukaryota</taxon>
        <taxon>Metazoa</taxon>
        <taxon>Ecdysozoa</taxon>
        <taxon>Arthropoda</taxon>
        <taxon>Chelicerata</taxon>
        <taxon>Arachnida</taxon>
        <taxon>Acari</taxon>
        <taxon>Parasitiformes</taxon>
        <taxon>Ixodida</taxon>
        <taxon>Ixodoidea</taxon>
        <taxon>Ixodidae</taxon>
        <taxon>Ixodinae</taxon>
        <taxon>Ixodes</taxon>
    </lineage>
</organism>